<organism evidence="1 2">
    <name type="scientific">Cichlidogyrus casuarinus</name>
    <dbReference type="NCBI Taxonomy" id="1844966"/>
    <lineage>
        <taxon>Eukaryota</taxon>
        <taxon>Metazoa</taxon>
        <taxon>Spiralia</taxon>
        <taxon>Lophotrochozoa</taxon>
        <taxon>Platyhelminthes</taxon>
        <taxon>Monogenea</taxon>
        <taxon>Monopisthocotylea</taxon>
        <taxon>Dactylogyridea</taxon>
        <taxon>Ancyrocephalidae</taxon>
        <taxon>Cichlidogyrus</taxon>
    </lineage>
</organism>
<comment type="caution">
    <text evidence="1">The sequence shown here is derived from an EMBL/GenBank/DDBJ whole genome shotgun (WGS) entry which is preliminary data.</text>
</comment>
<name>A0ABD2QDZ4_9PLAT</name>
<evidence type="ECO:0000313" key="1">
    <source>
        <dbReference type="EMBL" id="KAL3317770.1"/>
    </source>
</evidence>
<sequence>MRPTSQPIQRAAMPQQIVVPVSILKIFFIQVYPPQAGRPILPNQYLILSKNGMGTVPSAASNMIPIRSVSTAQPIGQANGSIPILQNHEDYWDEASCNSNYTNMPYNQPYNNTCSRLYYDQRPQRMAYCYGPYPPYDSSVYSGKSKGLFDCSCLI</sequence>
<reference evidence="1 2" key="1">
    <citation type="submission" date="2024-11" db="EMBL/GenBank/DDBJ databases">
        <title>Adaptive evolution of stress response genes in parasites aligns with host niche diversity.</title>
        <authorList>
            <person name="Hahn C."/>
            <person name="Resl P."/>
        </authorList>
    </citation>
    <scope>NUCLEOTIDE SEQUENCE [LARGE SCALE GENOMIC DNA]</scope>
    <source>
        <strain evidence="1">EGGRZ-B1_66</strain>
        <tissue evidence="1">Body</tissue>
    </source>
</reference>
<dbReference type="AlphaFoldDB" id="A0ABD2QDZ4"/>
<accession>A0ABD2QDZ4</accession>
<keyword evidence="2" id="KW-1185">Reference proteome</keyword>
<dbReference type="EMBL" id="JBJKFK010000334">
    <property type="protein sequence ID" value="KAL3317770.1"/>
    <property type="molecule type" value="Genomic_DNA"/>
</dbReference>
<gene>
    <name evidence="1" type="ORF">Ciccas_003574</name>
</gene>
<protein>
    <submittedName>
        <fullName evidence="1">Uncharacterized protein</fullName>
    </submittedName>
</protein>
<proteinExistence type="predicted"/>
<dbReference type="Proteomes" id="UP001626550">
    <property type="component" value="Unassembled WGS sequence"/>
</dbReference>
<evidence type="ECO:0000313" key="2">
    <source>
        <dbReference type="Proteomes" id="UP001626550"/>
    </source>
</evidence>